<evidence type="ECO:0000313" key="2">
    <source>
        <dbReference type="Proteomes" id="UP000663852"/>
    </source>
</evidence>
<name>A0A813PA49_ADIRI</name>
<protein>
    <submittedName>
        <fullName evidence="1">Uncharacterized protein</fullName>
    </submittedName>
</protein>
<dbReference type="EMBL" id="CAJNOJ010000005">
    <property type="protein sequence ID" value="CAF0750454.1"/>
    <property type="molecule type" value="Genomic_DNA"/>
</dbReference>
<evidence type="ECO:0000313" key="1">
    <source>
        <dbReference type="EMBL" id="CAF0750454.1"/>
    </source>
</evidence>
<organism evidence="1 2">
    <name type="scientific">Adineta ricciae</name>
    <name type="common">Rotifer</name>
    <dbReference type="NCBI Taxonomy" id="249248"/>
    <lineage>
        <taxon>Eukaryota</taxon>
        <taxon>Metazoa</taxon>
        <taxon>Spiralia</taxon>
        <taxon>Gnathifera</taxon>
        <taxon>Rotifera</taxon>
        <taxon>Eurotatoria</taxon>
        <taxon>Bdelloidea</taxon>
        <taxon>Adinetida</taxon>
        <taxon>Adinetidae</taxon>
        <taxon>Adineta</taxon>
    </lineage>
</organism>
<sequence>MKLPQPFLGTFTIVSKFIWKILIKGPYQYLFNRNAATKCSFHSKKLSTFGNTRSTPTTKYCIQLKTTTMHPATTKRWRSHLLPSIAATVILSIIPSFTSDGSSIANGEEYNCPAVMLKSLYSTTATDGSTSSFYNDSIATNPALSTLSTSALKLISGKSNVMGCIVASMYGYGPYNTSTTSRRRRQSSTGGLLSVGQVRCFFSTPCAKQGDKGKYSNSTTLSSCVKDRLTATNSMFSKNGALTEWTPVSSSFTYNLVNTFSTGYATINVQRVFGVSPSVASAYASNIGLPSSTQSQILAGCTYAGQLSQSSIASIISSQYTETTTLPSSTVSG</sequence>
<proteinExistence type="predicted"/>
<dbReference type="Proteomes" id="UP000663852">
    <property type="component" value="Unassembled WGS sequence"/>
</dbReference>
<dbReference type="AlphaFoldDB" id="A0A813PA49"/>
<reference evidence="1" key="1">
    <citation type="submission" date="2021-02" db="EMBL/GenBank/DDBJ databases">
        <authorList>
            <person name="Nowell W R."/>
        </authorList>
    </citation>
    <scope>NUCLEOTIDE SEQUENCE</scope>
</reference>
<accession>A0A813PA49</accession>
<comment type="caution">
    <text evidence="1">The sequence shown here is derived from an EMBL/GenBank/DDBJ whole genome shotgun (WGS) entry which is preliminary data.</text>
</comment>
<gene>
    <name evidence="1" type="ORF">EDS130_LOCUS2253</name>
</gene>